<dbReference type="GO" id="GO:0003677">
    <property type="term" value="F:DNA binding"/>
    <property type="evidence" value="ECO:0007669"/>
    <property type="project" value="InterPro"/>
</dbReference>
<gene>
    <name evidence="2" type="ORF">MNB_SV-15-914</name>
</gene>
<evidence type="ECO:0000313" key="2">
    <source>
        <dbReference type="EMBL" id="SHO81348.1"/>
    </source>
</evidence>
<accession>A0A1W1EKE1</accession>
<dbReference type="GO" id="GO:0004803">
    <property type="term" value="F:transposase activity"/>
    <property type="evidence" value="ECO:0007669"/>
    <property type="project" value="InterPro"/>
</dbReference>
<dbReference type="SMART" id="SM01321">
    <property type="entry name" value="Y1_Tnp"/>
    <property type="match status" value="1"/>
</dbReference>
<dbReference type="InterPro" id="IPR002686">
    <property type="entry name" value="Transposase_17"/>
</dbReference>
<dbReference type="EMBL" id="FRYL01000038">
    <property type="protein sequence ID" value="SHO81348.1"/>
    <property type="molecule type" value="Genomic_DNA"/>
</dbReference>
<organism evidence="2">
    <name type="scientific">hydrothermal vent metagenome</name>
    <dbReference type="NCBI Taxonomy" id="652676"/>
    <lineage>
        <taxon>unclassified sequences</taxon>
        <taxon>metagenomes</taxon>
        <taxon>ecological metagenomes</taxon>
    </lineage>
</organism>
<dbReference type="SUPFAM" id="SSF143422">
    <property type="entry name" value="Transposase IS200-like"/>
    <property type="match status" value="1"/>
</dbReference>
<dbReference type="Gene3D" id="3.30.70.1290">
    <property type="entry name" value="Transposase IS200-like"/>
    <property type="match status" value="1"/>
</dbReference>
<proteinExistence type="predicted"/>
<feature type="domain" description="Transposase IS200-like" evidence="1">
    <location>
        <begin position="9"/>
        <end position="122"/>
    </location>
</feature>
<dbReference type="GO" id="GO:0006313">
    <property type="term" value="P:DNA transposition"/>
    <property type="evidence" value="ECO:0007669"/>
    <property type="project" value="InterPro"/>
</dbReference>
<sequence length="250" mass="29520">MPRRPRIDLAGYHHIINRGVNRSDIFIDDSDYEMFLKMVCKACKSYQVILHDYCLMSNHFHLLVETKIDNLSLFMKHINSNYAIYSNKKQNRSGHFWQGRFYSRYITNDDYYYTLIRYIEQNPIEAKIVEKVGEYPYTLGAIIVNREVPISCTHHSRLLQELDYENIQEMIGVKLQEEELKLLSEIQKQKVITTDNLNRPAYQKTLKEHFVKQDRNDAIISALKDGYTQAKIAKFIGVSRSLVCKIVKER</sequence>
<protein>
    <recommendedName>
        <fullName evidence="1">Transposase IS200-like domain-containing protein</fullName>
    </recommendedName>
</protein>
<dbReference type="PANTHER" id="PTHR34322:SF2">
    <property type="entry name" value="TRANSPOSASE IS200-LIKE DOMAIN-CONTAINING PROTEIN"/>
    <property type="match status" value="1"/>
</dbReference>
<dbReference type="PANTHER" id="PTHR34322">
    <property type="entry name" value="TRANSPOSASE, Y1_TNP DOMAIN-CONTAINING"/>
    <property type="match status" value="1"/>
</dbReference>
<evidence type="ECO:0000259" key="1">
    <source>
        <dbReference type="SMART" id="SM01321"/>
    </source>
</evidence>
<dbReference type="Pfam" id="PF01797">
    <property type="entry name" value="Y1_Tnp"/>
    <property type="match status" value="1"/>
</dbReference>
<dbReference type="InterPro" id="IPR036515">
    <property type="entry name" value="Transposase_17_sf"/>
</dbReference>
<name>A0A1W1EKE1_9ZZZZ</name>
<reference evidence="2" key="1">
    <citation type="submission" date="2016-10" db="EMBL/GenBank/DDBJ databases">
        <authorList>
            <person name="de Groot N.N."/>
        </authorList>
    </citation>
    <scope>NUCLEOTIDE SEQUENCE</scope>
</reference>
<dbReference type="AlphaFoldDB" id="A0A1W1EKE1"/>